<comment type="caution">
    <text evidence="12">The sequence shown here is derived from an EMBL/GenBank/DDBJ whole genome shotgun (WGS) entry which is preliminary data.</text>
</comment>
<dbReference type="AlphaFoldDB" id="A0A150PS29"/>
<accession>A0A150PS29</accession>
<evidence type="ECO:0000313" key="12">
    <source>
        <dbReference type="EMBL" id="KYF58470.1"/>
    </source>
</evidence>
<dbReference type="GO" id="GO:0016881">
    <property type="term" value="F:acid-amino acid ligase activity"/>
    <property type="evidence" value="ECO:0007669"/>
    <property type="project" value="InterPro"/>
</dbReference>
<dbReference type="InterPro" id="IPR036565">
    <property type="entry name" value="Mur-like_cat_sf"/>
</dbReference>
<keyword evidence="1 12" id="KW-0436">Ligase</keyword>
<evidence type="ECO:0000259" key="10">
    <source>
        <dbReference type="Pfam" id="PF02875"/>
    </source>
</evidence>
<evidence type="ECO:0000256" key="8">
    <source>
        <dbReference type="ARBA" id="ARBA00023316"/>
    </source>
</evidence>
<dbReference type="InterPro" id="IPR013221">
    <property type="entry name" value="Mur_ligase_cen"/>
</dbReference>
<dbReference type="Pfam" id="PF01225">
    <property type="entry name" value="Mur_ligase"/>
    <property type="match status" value="1"/>
</dbReference>
<keyword evidence="3" id="KW-0547">Nucleotide-binding</keyword>
<evidence type="ECO:0000256" key="7">
    <source>
        <dbReference type="ARBA" id="ARBA00023306"/>
    </source>
</evidence>
<dbReference type="GO" id="GO:0008360">
    <property type="term" value="P:regulation of cell shape"/>
    <property type="evidence" value="ECO:0007669"/>
    <property type="project" value="UniProtKB-KW"/>
</dbReference>
<reference evidence="12 13" key="1">
    <citation type="submission" date="2014-02" db="EMBL/GenBank/DDBJ databases">
        <title>The small core and large imbalanced accessory genome model reveals a collaborative survival strategy of Sorangium cellulosum strains in nature.</title>
        <authorList>
            <person name="Han K."/>
            <person name="Peng R."/>
            <person name="Blom J."/>
            <person name="Li Y.-Z."/>
        </authorList>
    </citation>
    <scope>NUCLEOTIDE SEQUENCE [LARGE SCALE GENOMIC DNA]</scope>
    <source>
        <strain evidence="12 13">So0157-25</strain>
    </source>
</reference>
<dbReference type="GO" id="GO:0009252">
    <property type="term" value="P:peptidoglycan biosynthetic process"/>
    <property type="evidence" value="ECO:0007669"/>
    <property type="project" value="UniProtKB-KW"/>
</dbReference>
<dbReference type="InterPro" id="IPR000713">
    <property type="entry name" value="Mur_ligase_N"/>
</dbReference>
<gene>
    <name evidence="12" type="ORF">BE08_00360</name>
</gene>
<protein>
    <submittedName>
        <fullName evidence="12">UDP-N-acetylmuramate:L-alanyl-gamma-D-glutamyl-meso-diaminopimelate ligase</fullName>
    </submittedName>
</protein>
<evidence type="ECO:0000256" key="4">
    <source>
        <dbReference type="ARBA" id="ARBA00022840"/>
    </source>
</evidence>
<feature type="domain" description="Mur ligase central" evidence="11">
    <location>
        <begin position="108"/>
        <end position="323"/>
    </location>
</feature>
<keyword evidence="5" id="KW-0133">Cell shape</keyword>
<evidence type="ECO:0000256" key="6">
    <source>
        <dbReference type="ARBA" id="ARBA00022984"/>
    </source>
</evidence>
<evidence type="ECO:0000256" key="1">
    <source>
        <dbReference type="ARBA" id="ARBA00022598"/>
    </source>
</evidence>
<sequence length="495" mass="52834">MHVHFVAVAGTGMGALAGLFKAAGHEVSGSDVSFYPPMGPALERWGIRLMTGFDPAHLDPRPDLVVIGNVCRPTNPEARAAIEGGMRVTTMAHALADHMLAGRSPLVVAGTHGKTTTSSMCAWLLHEAGRDPGFLIGGLPKNFEASFRLPRSASAAGDRRGLPLLGEAGTARRRTPFVVEGDEYDTAFFEKTPKLWHYRPEVGIVTSIEHDHVDIYPDAASYEAAFRGFVERIPETGLLVAAAHDPRVVDVVSRSARAEVAWFALEGDDTHGRPPHWLAAPAEAGPSGQSFDLYAGGVLAGRFALQMPGHHNVRNAVAAIAAAAHGFGVPLSTATAALASFEGVRRRQDLLFEARGVRVYDDFAHHPTAVDETLRALRSRHPEGALWAVFEPRSATACRALHQEPYAHAFGAADRVVLAPLGRPDIAAGERLDLDRLVRDLERAGKRAEAAASVDAIVDAIAREAQEGDTVALLSNGAFGGIYDKLRGALSARSR</sequence>
<dbReference type="GO" id="GO:0005524">
    <property type="term" value="F:ATP binding"/>
    <property type="evidence" value="ECO:0007669"/>
    <property type="project" value="UniProtKB-KW"/>
</dbReference>
<dbReference type="GO" id="GO:0071555">
    <property type="term" value="P:cell wall organization"/>
    <property type="evidence" value="ECO:0007669"/>
    <property type="project" value="UniProtKB-KW"/>
</dbReference>
<evidence type="ECO:0000259" key="9">
    <source>
        <dbReference type="Pfam" id="PF01225"/>
    </source>
</evidence>
<dbReference type="PANTHER" id="PTHR43445:SF5">
    <property type="entry name" value="UDP-N-ACETYLMURAMATE--L-ALANYL-GAMMA-D-GLUTAMYL-MESO-2,6-DIAMINOHEPTANDIOATE LIGASE"/>
    <property type="match status" value="1"/>
</dbReference>
<dbReference type="SUPFAM" id="SSF51984">
    <property type="entry name" value="MurCD N-terminal domain"/>
    <property type="match status" value="1"/>
</dbReference>
<organism evidence="12 13">
    <name type="scientific">Sorangium cellulosum</name>
    <name type="common">Polyangium cellulosum</name>
    <dbReference type="NCBI Taxonomy" id="56"/>
    <lineage>
        <taxon>Bacteria</taxon>
        <taxon>Pseudomonadati</taxon>
        <taxon>Myxococcota</taxon>
        <taxon>Polyangia</taxon>
        <taxon>Polyangiales</taxon>
        <taxon>Polyangiaceae</taxon>
        <taxon>Sorangium</taxon>
    </lineage>
</organism>
<dbReference type="Pfam" id="PF08245">
    <property type="entry name" value="Mur_ligase_M"/>
    <property type="match status" value="1"/>
</dbReference>
<dbReference type="InterPro" id="IPR050061">
    <property type="entry name" value="MurCDEF_pg_biosynth"/>
</dbReference>
<evidence type="ECO:0000256" key="2">
    <source>
        <dbReference type="ARBA" id="ARBA00022618"/>
    </source>
</evidence>
<dbReference type="Gene3D" id="3.40.1190.10">
    <property type="entry name" value="Mur-like, catalytic domain"/>
    <property type="match status" value="1"/>
</dbReference>
<keyword evidence="7" id="KW-0131">Cell cycle</keyword>
<dbReference type="SUPFAM" id="SSF53623">
    <property type="entry name" value="MurD-like peptide ligases, catalytic domain"/>
    <property type="match status" value="1"/>
</dbReference>
<evidence type="ECO:0000256" key="5">
    <source>
        <dbReference type="ARBA" id="ARBA00022960"/>
    </source>
</evidence>
<keyword evidence="4" id="KW-0067">ATP-binding</keyword>
<dbReference type="Pfam" id="PF02875">
    <property type="entry name" value="Mur_ligase_C"/>
    <property type="match status" value="1"/>
</dbReference>
<keyword evidence="6" id="KW-0573">Peptidoglycan synthesis</keyword>
<dbReference type="InterPro" id="IPR036615">
    <property type="entry name" value="Mur_ligase_C_dom_sf"/>
</dbReference>
<keyword evidence="8" id="KW-0961">Cell wall biogenesis/degradation</keyword>
<keyword evidence="2" id="KW-0132">Cell division</keyword>
<dbReference type="GO" id="GO:0051301">
    <property type="term" value="P:cell division"/>
    <property type="evidence" value="ECO:0007669"/>
    <property type="project" value="UniProtKB-KW"/>
</dbReference>
<dbReference type="InterPro" id="IPR004101">
    <property type="entry name" value="Mur_ligase_C"/>
</dbReference>
<dbReference type="SUPFAM" id="SSF53244">
    <property type="entry name" value="MurD-like peptide ligases, peptide-binding domain"/>
    <property type="match status" value="1"/>
</dbReference>
<dbReference type="Proteomes" id="UP000075420">
    <property type="component" value="Unassembled WGS sequence"/>
</dbReference>
<evidence type="ECO:0000256" key="3">
    <source>
        <dbReference type="ARBA" id="ARBA00022741"/>
    </source>
</evidence>
<evidence type="ECO:0000313" key="13">
    <source>
        <dbReference type="Proteomes" id="UP000075420"/>
    </source>
</evidence>
<dbReference type="Gene3D" id="3.90.190.20">
    <property type="entry name" value="Mur ligase, C-terminal domain"/>
    <property type="match status" value="1"/>
</dbReference>
<evidence type="ECO:0000259" key="11">
    <source>
        <dbReference type="Pfam" id="PF08245"/>
    </source>
</evidence>
<dbReference type="EMBL" id="JELY01000697">
    <property type="protein sequence ID" value="KYF58470.1"/>
    <property type="molecule type" value="Genomic_DNA"/>
</dbReference>
<dbReference type="PANTHER" id="PTHR43445">
    <property type="entry name" value="UDP-N-ACETYLMURAMATE--L-ALANINE LIGASE-RELATED"/>
    <property type="match status" value="1"/>
</dbReference>
<feature type="domain" description="Mur ligase C-terminal" evidence="10">
    <location>
        <begin position="347"/>
        <end position="476"/>
    </location>
</feature>
<name>A0A150PS29_SORCE</name>
<dbReference type="Gene3D" id="3.40.50.720">
    <property type="entry name" value="NAD(P)-binding Rossmann-like Domain"/>
    <property type="match status" value="1"/>
</dbReference>
<proteinExistence type="predicted"/>
<feature type="domain" description="Mur ligase N-terminal catalytic" evidence="9">
    <location>
        <begin position="2"/>
        <end position="101"/>
    </location>
</feature>